<comment type="subcellular location">
    <subcellularLocation>
        <location evidence="1">Cell membrane</location>
        <topology evidence="1">Multi-pass membrane protein</topology>
    </subcellularLocation>
</comment>
<evidence type="ECO:0000256" key="4">
    <source>
        <dbReference type="ARBA" id="ARBA00022989"/>
    </source>
</evidence>
<feature type="transmembrane region" description="Helical" evidence="6">
    <location>
        <begin position="97"/>
        <end position="122"/>
    </location>
</feature>
<feature type="transmembrane region" description="Helical" evidence="6">
    <location>
        <begin position="505"/>
        <end position="523"/>
    </location>
</feature>
<name>A0ABT7MTQ3_9MICO</name>
<evidence type="ECO:0000259" key="7">
    <source>
        <dbReference type="PROSITE" id="PS50850"/>
    </source>
</evidence>
<dbReference type="InterPro" id="IPR020846">
    <property type="entry name" value="MFS_dom"/>
</dbReference>
<evidence type="ECO:0000256" key="6">
    <source>
        <dbReference type="SAM" id="Phobius"/>
    </source>
</evidence>
<feature type="transmembrane region" description="Helical" evidence="6">
    <location>
        <begin position="189"/>
        <end position="212"/>
    </location>
</feature>
<dbReference type="InterPro" id="IPR036259">
    <property type="entry name" value="MFS_trans_sf"/>
</dbReference>
<evidence type="ECO:0000256" key="1">
    <source>
        <dbReference type="ARBA" id="ARBA00004651"/>
    </source>
</evidence>
<dbReference type="Gene3D" id="1.20.1720.10">
    <property type="entry name" value="Multidrug resistance protein D"/>
    <property type="match status" value="1"/>
</dbReference>
<evidence type="ECO:0000256" key="3">
    <source>
        <dbReference type="ARBA" id="ARBA00022692"/>
    </source>
</evidence>
<evidence type="ECO:0000256" key="2">
    <source>
        <dbReference type="ARBA" id="ARBA00022448"/>
    </source>
</evidence>
<comment type="caution">
    <text evidence="8">The sequence shown here is derived from an EMBL/GenBank/DDBJ whole genome shotgun (WGS) entry which is preliminary data.</text>
</comment>
<dbReference type="SUPFAM" id="SSF103473">
    <property type="entry name" value="MFS general substrate transporter"/>
    <property type="match status" value="1"/>
</dbReference>
<dbReference type="PRINTS" id="PR01036">
    <property type="entry name" value="TCRTETB"/>
</dbReference>
<sequence length="546" mass="57274">MGKWFVLVLLGVSQFIMVLDSTVMNVSISTVAHDLGTDISGMQAAITFYALTMAAFMLTGGKLGDRWGRSRAFRIGSVVYGIGSLLTALSPNLTVLMFGWSLVEGLGAVLVIPAIAALAAINYEGRARVVAFAVLGAITGAAAAAGPLIGGLVTTYSSWRYVFVGEAVVMTLVLIVSGRIKDVPGDRTLRIDLLSVLLSALGLGMLVFGILQSKTWGWFVPLNPPVIGGQPFAPFGISPVAYLILLAFVVLWWFVKRQQKLERTGRVPLLKVSLLRIPALRSGLTMFLAQYFAIAALFFVIPVYLQTILGFNALQTGLKILPLSIGLIIFSILGSRLSTVRTARNIGRIGQVILGAGVLLVFVAVQPELADWLFAGGMFVVGAGFGLLASQLGNVNMSAVEQSDTSEVGGLQGTFQNLGSSFGTAIVGSVFILLLTGGFTTAVQNSTAISDQVRADVVAVASKGAPIVSQKQAEEMLTNAGVDSASATEIAKLYGETQVESLRQALFFVFALTLLGLLLSAGLPAKLPDPEESVAGPATDADPASA</sequence>
<accession>A0ABT7MTQ3</accession>
<dbReference type="Proteomes" id="UP001235064">
    <property type="component" value="Unassembled WGS sequence"/>
</dbReference>
<gene>
    <name evidence="8" type="ORF">QSV35_00650</name>
</gene>
<keyword evidence="5 6" id="KW-0472">Membrane</keyword>
<feature type="domain" description="Major facilitator superfamily (MFS) profile" evidence="7">
    <location>
        <begin position="6"/>
        <end position="528"/>
    </location>
</feature>
<feature type="transmembrane region" description="Helical" evidence="6">
    <location>
        <begin position="346"/>
        <end position="366"/>
    </location>
</feature>
<evidence type="ECO:0000313" key="9">
    <source>
        <dbReference type="Proteomes" id="UP001235064"/>
    </source>
</evidence>
<feature type="transmembrane region" description="Helical" evidence="6">
    <location>
        <begin position="159"/>
        <end position="177"/>
    </location>
</feature>
<keyword evidence="4 6" id="KW-1133">Transmembrane helix</keyword>
<keyword evidence="9" id="KW-1185">Reference proteome</keyword>
<dbReference type="Pfam" id="PF07690">
    <property type="entry name" value="MFS_1"/>
    <property type="match status" value="2"/>
</dbReference>
<feature type="transmembrane region" description="Helical" evidence="6">
    <location>
        <begin position="129"/>
        <end position="153"/>
    </location>
</feature>
<proteinExistence type="predicted"/>
<dbReference type="PANTHER" id="PTHR42718">
    <property type="entry name" value="MAJOR FACILITATOR SUPERFAMILY MULTIDRUG TRANSPORTER MFSC"/>
    <property type="match status" value="1"/>
</dbReference>
<dbReference type="Gene3D" id="1.20.1250.20">
    <property type="entry name" value="MFS general substrate transporter like domains"/>
    <property type="match status" value="1"/>
</dbReference>
<dbReference type="EMBL" id="JASXSZ010000001">
    <property type="protein sequence ID" value="MDL9977827.1"/>
    <property type="molecule type" value="Genomic_DNA"/>
</dbReference>
<evidence type="ECO:0000313" key="8">
    <source>
        <dbReference type="EMBL" id="MDL9977827.1"/>
    </source>
</evidence>
<protein>
    <submittedName>
        <fullName evidence="8">MFS transporter</fullName>
    </submittedName>
</protein>
<dbReference type="InterPro" id="IPR011701">
    <property type="entry name" value="MFS"/>
</dbReference>
<feature type="transmembrane region" description="Helical" evidence="6">
    <location>
        <begin position="232"/>
        <end position="255"/>
    </location>
</feature>
<evidence type="ECO:0000256" key="5">
    <source>
        <dbReference type="ARBA" id="ARBA00023136"/>
    </source>
</evidence>
<feature type="transmembrane region" description="Helical" evidence="6">
    <location>
        <begin position="317"/>
        <end position="334"/>
    </location>
</feature>
<dbReference type="PROSITE" id="PS50850">
    <property type="entry name" value="MFS"/>
    <property type="match status" value="1"/>
</dbReference>
<keyword evidence="3 6" id="KW-0812">Transmembrane</keyword>
<feature type="transmembrane region" description="Helical" evidence="6">
    <location>
        <begin position="72"/>
        <end position="91"/>
    </location>
</feature>
<dbReference type="CDD" id="cd17321">
    <property type="entry name" value="MFS_MMR_MDR_like"/>
    <property type="match status" value="1"/>
</dbReference>
<keyword evidence="2" id="KW-0813">Transport</keyword>
<reference evidence="8 9" key="1">
    <citation type="submission" date="2023-06" db="EMBL/GenBank/DDBJ databases">
        <title>Microbacterium sp. nov., isolated from a waste landfill.</title>
        <authorList>
            <person name="Wen W."/>
        </authorList>
    </citation>
    <scope>NUCLEOTIDE SEQUENCE [LARGE SCALE GENOMIC DNA]</scope>
    <source>
        <strain evidence="8 9">ASV49</strain>
    </source>
</reference>
<feature type="transmembrane region" description="Helical" evidence="6">
    <location>
        <begin position="41"/>
        <end position="60"/>
    </location>
</feature>
<dbReference type="RefSeq" id="WP_286285655.1">
    <property type="nucleotide sequence ID" value="NZ_JASXSZ010000001.1"/>
</dbReference>
<dbReference type="PANTHER" id="PTHR42718:SF9">
    <property type="entry name" value="MAJOR FACILITATOR SUPERFAMILY MULTIDRUG TRANSPORTER MFSC"/>
    <property type="match status" value="1"/>
</dbReference>
<feature type="transmembrane region" description="Helical" evidence="6">
    <location>
        <begin position="284"/>
        <end position="305"/>
    </location>
</feature>
<organism evidence="8 9">
    <name type="scientific">Microbacterium candidum</name>
    <dbReference type="NCBI Taxonomy" id="3041922"/>
    <lineage>
        <taxon>Bacteria</taxon>
        <taxon>Bacillati</taxon>
        <taxon>Actinomycetota</taxon>
        <taxon>Actinomycetes</taxon>
        <taxon>Micrococcales</taxon>
        <taxon>Microbacteriaceae</taxon>
        <taxon>Microbacterium</taxon>
    </lineage>
</organism>